<dbReference type="Gene3D" id="3.90.580.10">
    <property type="entry name" value="Zinc finger, CHC2-type domain"/>
    <property type="match status" value="1"/>
</dbReference>
<reference evidence="3" key="1">
    <citation type="submission" date="2016-10" db="EMBL/GenBank/DDBJ databases">
        <authorList>
            <person name="Varghese N."/>
            <person name="Submissions S."/>
        </authorList>
    </citation>
    <scope>NUCLEOTIDE SEQUENCE [LARGE SCALE GENOMIC DNA]</scope>
    <source>
        <strain evidence="3">DSM 18609</strain>
    </source>
</reference>
<dbReference type="GO" id="GO:0008270">
    <property type="term" value="F:zinc ion binding"/>
    <property type="evidence" value="ECO:0007669"/>
    <property type="project" value="InterPro"/>
</dbReference>
<organism evidence="2 3">
    <name type="scientific">Pedobacter soli</name>
    <dbReference type="NCBI Taxonomy" id="390242"/>
    <lineage>
        <taxon>Bacteria</taxon>
        <taxon>Pseudomonadati</taxon>
        <taxon>Bacteroidota</taxon>
        <taxon>Sphingobacteriia</taxon>
        <taxon>Sphingobacteriales</taxon>
        <taxon>Sphingobacteriaceae</taxon>
        <taxon>Pedobacter</taxon>
    </lineage>
</organism>
<keyword evidence="3" id="KW-1185">Reference proteome</keyword>
<evidence type="ECO:0000259" key="1">
    <source>
        <dbReference type="Pfam" id="PF01807"/>
    </source>
</evidence>
<sequence length="315" mass="35567">MEENKYDLSKIREETDIVTLLSKLGYQPLKRSAGELFYLSMLRDTDTMPSFCVNEKLGIWYDHGLAKGGNVIDFALSYWPALSFRESIGKLLEVYGNPDSLPLKTRSAQIEIPLKHPSYLIREIRELGGNPAISNYLAQRGISAAAEGFIKEVYYSIKKENGDRKELFAAGWQNDLGGWEVRNSLFKGCLGKKSMSFISADPHKLAVFEGMMDFLSWRIEYPGNSASALILNSVSFLKPAIKKASEYSNVDIFFDHDPSGRKSTEEFLTSVHYSKDCSEIYEGYNDYNEKIQHNLGRNTSSASSRFAPPLNSSRR</sequence>
<proteinExistence type="predicted"/>
<gene>
    <name evidence="2" type="ORF">SAMN04488024_107158</name>
</gene>
<dbReference type="InterPro" id="IPR036977">
    <property type="entry name" value="DNA_primase_Znf_CHC2"/>
</dbReference>
<dbReference type="GO" id="GO:0006260">
    <property type="term" value="P:DNA replication"/>
    <property type="evidence" value="ECO:0007669"/>
    <property type="project" value="InterPro"/>
</dbReference>
<dbReference type="STRING" id="390242.SAMN04488024_107158"/>
<dbReference type="Proteomes" id="UP000199455">
    <property type="component" value="Unassembled WGS sequence"/>
</dbReference>
<dbReference type="GO" id="GO:0003899">
    <property type="term" value="F:DNA-directed RNA polymerase activity"/>
    <property type="evidence" value="ECO:0007669"/>
    <property type="project" value="InterPro"/>
</dbReference>
<evidence type="ECO:0000313" key="3">
    <source>
        <dbReference type="Proteomes" id="UP000199455"/>
    </source>
</evidence>
<dbReference type="AlphaFoldDB" id="A0A1G6WY86"/>
<dbReference type="InterPro" id="IPR002694">
    <property type="entry name" value="Znf_CHC2"/>
</dbReference>
<feature type="domain" description="Zinc finger CHC2-type" evidence="1">
    <location>
        <begin position="8"/>
        <end position="95"/>
    </location>
</feature>
<name>A0A1G6WY86_9SPHI</name>
<dbReference type="RefSeq" id="WP_090770391.1">
    <property type="nucleotide sequence ID" value="NZ_FMZH01000007.1"/>
</dbReference>
<protein>
    <submittedName>
        <fullName evidence="2">CHC2 zinc finger</fullName>
    </submittedName>
</protein>
<dbReference type="Gene3D" id="3.40.1360.10">
    <property type="match status" value="1"/>
</dbReference>
<dbReference type="Pfam" id="PF13155">
    <property type="entry name" value="Toprim_2"/>
    <property type="match status" value="1"/>
</dbReference>
<evidence type="ECO:0000313" key="2">
    <source>
        <dbReference type="EMBL" id="SDD70613.1"/>
    </source>
</evidence>
<accession>A0A1G6WY86</accession>
<dbReference type="SUPFAM" id="SSF57783">
    <property type="entry name" value="Zinc beta-ribbon"/>
    <property type="match status" value="1"/>
</dbReference>
<dbReference type="Pfam" id="PF01807">
    <property type="entry name" value="Zn_ribbon_DnaG"/>
    <property type="match status" value="1"/>
</dbReference>
<dbReference type="GO" id="GO:0003677">
    <property type="term" value="F:DNA binding"/>
    <property type="evidence" value="ECO:0007669"/>
    <property type="project" value="InterPro"/>
</dbReference>
<dbReference type="EMBL" id="FMZH01000007">
    <property type="protein sequence ID" value="SDD70613.1"/>
    <property type="molecule type" value="Genomic_DNA"/>
</dbReference>